<dbReference type="EMBL" id="SKCS01001186">
    <property type="protein sequence ID" value="TNN04669.1"/>
    <property type="molecule type" value="Genomic_DNA"/>
</dbReference>
<evidence type="ECO:0000313" key="3">
    <source>
        <dbReference type="Proteomes" id="UP000311919"/>
    </source>
</evidence>
<keyword evidence="3" id="KW-1185">Reference proteome</keyword>
<accession>A0A4Z2CK96</accession>
<protein>
    <submittedName>
        <fullName evidence="2">Uncharacterized protein</fullName>
    </submittedName>
</protein>
<reference evidence="2 3" key="1">
    <citation type="submission" date="2019-03" db="EMBL/GenBank/DDBJ databases">
        <title>An improved genome assembly of the fluke Schistosoma japonicum.</title>
        <authorList>
            <person name="Hu W."/>
            <person name="Luo F."/>
            <person name="Yin M."/>
            <person name="Mo X."/>
            <person name="Sun C."/>
            <person name="Wu Q."/>
            <person name="Zhu B."/>
            <person name="Xiang M."/>
            <person name="Wang J."/>
            <person name="Wang Y."/>
            <person name="Zhang T."/>
            <person name="Xu B."/>
            <person name="Zheng H."/>
            <person name="Feng Z."/>
        </authorList>
    </citation>
    <scope>NUCLEOTIDE SEQUENCE [LARGE SCALE GENOMIC DNA]</scope>
    <source>
        <strain evidence="2">HuSjv2</strain>
        <tissue evidence="2">Worms</tissue>
    </source>
</reference>
<dbReference type="Proteomes" id="UP000311919">
    <property type="component" value="Unassembled WGS sequence"/>
</dbReference>
<feature type="region of interest" description="Disordered" evidence="1">
    <location>
        <begin position="1"/>
        <end position="22"/>
    </location>
</feature>
<gene>
    <name evidence="2" type="ORF">EWB00_000611</name>
</gene>
<organism evidence="2 3">
    <name type="scientific">Schistosoma japonicum</name>
    <name type="common">Blood fluke</name>
    <dbReference type="NCBI Taxonomy" id="6182"/>
    <lineage>
        <taxon>Eukaryota</taxon>
        <taxon>Metazoa</taxon>
        <taxon>Spiralia</taxon>
        <taxon>Lophotrochozoa</taxon>
        <taxon>Platyhelminthes</taxon>
        <taxon>Trematoda</taxon>
        <taxon>Digenea</taxon>
        <taxon>Strigeidida</taxon>
        <taxon>Schistosomatoidea</taxon>
        <taxon>Schistosomatidae</taxon>
        <taxon>Schistosoma</taxon>
    </lineage>
</organism>
<dbReference type="AlphaFoldDB" id="A0A4Z2CK96"/>
<proteinExistence type="predicted"/>
<comment type="caution">
    <text evidence="2">The sequence shown here is derived from an EMBL/GenBank/DDBJ whole genome shotgun (WGS) entry which is preliminary data.</text>
</comment>
<evidence type="ECO:0000256" key="1">
    <source>
        <dbReference type="SAM" id="MobiDB-lite"/>
    </source>
</evidence>
<evidence type="ECO:0000313" key="2">
    <source>
        <dbReference type="EMBL" id="TNN04669.1"/>
    </source>
</evidence>
<name>A0A4Z2CK96_SCHJA</name>
<sequence>MILKAKDPVPLSSAAKELKEHDGHRNRQWLEWLCPTPQNPLQTPVALEKRGGGLYLQGEARF</sequence>